<evidence type="ECO:0000313" key="1">
    <source>
        <dbReference type="EMBL" id="KNE02521.1"/>
    </source>
</evidence>
<dbReference type="Proteomes" id="UP000037122">
    <property type="component" value="Unassembled WGS sequence"/>
</dbReference>
<proteinExistence type="predicted"/>
<gene>
    <name evidence="1" type="ORF">QG37_00328</name>
</gene>
<protein>
    <submittedName>
        <fullName evidence="1">Uncharacterized protein</fullName>
    </submittedName>
</protein>
<dbReference type="VEuPathDB" id="FungiDB:QG37_00328"/>
<comment type="caution">
    <text evidence="1">The sequence shown here is derived from an EMBL/GenBank/DDBJ whole genome shotgun (WGS) entry which is preliminary data.</text>
</comment>
<dbReference type="EMBL" id="LGST01000003">
    <property type="protein sequence ID" value="KNE02521.1"/>
    <property type="molecule type" value="Genomic_DNA"/>
</dbReference>
<organism evidence="1 2">
    <name type="scientific">Candidozyma auris</name>
    <name type="common">Yeast</name>
    <name type="synonym">Candida auris</name>
    <dbReference type="NCBI Taxonomy" id="498019"/>
    <lineage>
        <taxon>Eukaryota</taxon>
        <taxon>Fungi</taxon>
        <taxon>Dikarya</taxon>
        <taxon>Ascomycota</taxon>
        <taxon>Saccharomycotina</taxon>
        <taxon>Pichiomycetes</taxon>
        <taxon>Metschnikowiaceae</taxon>
        <taxon>Candidozyma</taxon>
    </lineage>
</organism>
<accession>A0A0L0P968</accession>
<dbReference type="AlphaFoldDB" id="A0A0L0P968"/>
<sequence>MVKDTGKEFELPNTAIAVTKSVSAGFKAKNREVNCEQEYEVAVETA</sequence>
<reference evidence="2" key="1">
    <citation type="journal article" date="2015" name="BMC Genomics">
        <title>Draft genome of a commonly misdiagnosed multidrug resistant pathogen Candida auris.</title>
        <authorList>
            <person name="Chatterjee S."/>
            <person name="Alampalli S.V."/>
            <person name="Nageshan R.K."/>
            <person name="Chettiar S.T."/>
            <person name="Joshi S."/>
            <person name="Tatu U.S."/>
        </authorList>
    </citation>
    <scope>NUCLEOTIDE SEQUENCE [LARGE SCALE GENOMIC DNA]</scope>
    <source>
        <strain evidence="2">6684</strain>
    </source>
</reference>
<evidence type="ECO:0000313" key="2">
    <source>
        <dbReference type="Proteomes" id="UP000037122"/>
    </source>
</evidence>
<name>A0A0L0P968_CANAR</name>